<dbReference type="RefSeq" id="WP_379237623.1">
    <property type="nucleotide sequence ID" value="NZ_JBHSTE010000007.1"/>
</dbReference>
<dbReference type="PIRSF" id="PIRSF038958">
    <property type="entry name" value="PG_synth_SpoVB"/>
    <property type="match status" value="1"/>
</dbReference>
<dbReference type="Proteomes" id="UP001596233">
    <property type="component" value="Unassembled WGS sequence"/>
</dbReference>
<evidence type="ECO:0000256" key="6">
    <source>
        <dbReference type="SAM" id="Phobius"/>
    </source>
</evidence>
<evidence type="ECO:0000256" key="4">
    <source>
        <dbReference type="ARBA" id="ARBA00022989"/>
    </source>
</evidence>
<evidence type="ECO:0000313" key="8">
    <source>
        <dbReference type="Proteomes" id="UP001596233"/>
    </source>
</evidence>
<keyword evidence="2" id="KW-1003">Cell membrane</keyword>
<name>A0ABW1V8J1_9BACL</name>
<evidence type="ECO:0000313" key="7">
    <source>
        <dbReference type="EMBL" id="MFC6334768.1"/>
    </source>
</evidence>
<keyword evidence="5 6" id="KW-0472">Membrane</keyword>
<evidence type="ECO:0000256" key="1">
    <source>
        <dbReference type="ARBA" id="ARBA00004651"/>
    </source>
</evidence>
<feature type="transmembrane region" description="Helical" evidence="6">
    <location>
        <begin position="164"/>
        <end position="183"/>
    </location>
</feature>
<reference evidence="8" key="1">
    <citation type="journal article" date="2019" name="Int. J. Syst. Evol. Microbiol.">
        <title>The Global Catalogue of Microorganisms (GCM) 10K type strain sequencing project: providing services to taxonomists for standard genome sequencing and annotation.</title>
        <authorList>
            <consortium name="The Broad Institute Genomics Platform"/>
            <consortium name="The Broad Institute Genome Sequencing Center for Infectious Disease"/>
            <person name="Wu L."/>
            <person name="Ma J."/>
        </authorList>
    </citation>
    <scope>NUCLEOTIDE SEQUENCE [LARGE SCALE GENOMIC DNA]</scope>
    <source>
        <strain evidence="8">PCU 280</strain>
    </source>
</reference>
<feature type="transmembrane region" description="Helical" evidence="6">
    <location>
        <begin position="345"/>
        <end position="369"/>
    </location>
</feature>
<feature type="transmembrane region" description="Helical" evidence="6">
    <location>
        <begin position="314"/>
        <end position="333"/>
    </location>
</feature>
<gene>
    <name evidence="7" type="ORF">ACFP56_19215</name>
</gene>
<feature type="transmembrane region" description="Helical" evidence="6">
    <location>
        <begin position="189"/>
        <end position="211"/>
    </location>
</feature>
<feature type="transmembrane region" description="Helical" evidence="6">
    <location>
        <begin position="504"/>
        <end position="524"/>
    </location>
</feature>
<accession>A0ABW1V8J1</accession>
<feature type="transmembrane region" description="Helical" evidence="6">
    <location>
        <begin position="52"/>
        <end position="69"/>
    </location>
</feature>
<protein>
    <submittedName>
        <fullName evidence="7">Oligosaccharide flippase family protein</fullName>
    </submittedName>
</protein>
<dbReference type="Pfam" id="PF01943">
    <property type="entry name" value="Polysacc_synt"/>
    <property type="match status" value="1"/>
</dbReference>
<dbReference type="InterPro" id="IPR024923">
    <property type="entry name" value="PG_synth_SpoVB"/>
</dbReference>
<comment type="caution">
    <text evidence="7">The sequence shown here is derived from an EMBL/GenBank/DDBJ whole genome shotgun (WGS) entry which is preliminary data.</text>
</comment>
<dbReference type="PANTHER" id="PTHR30250:SF21">
    <property type="entry name" value="LIPID II FLIPPASE MURJ"/>
    <property type="match status" value="1"/>
</dbReference>
<feature type="transmembrane region" description="Helical" evidence="6">
    <location>
        <begin position="381"/>
        <end position="403"/>
    </location>
</feature>
<dbReference type="InterPro" id="IPR002797">
    <property type="entry name" value="Polysacc_synth"/>
</dbReference>
<feature type="transmembrane region" description="Helical" evidence="6">
    <location>
        <begin position="439"/>
        <end position="458"/>
    </location>
</feature>
<comment type="subcellular location">
    <subcellularLocation>
        <location evidence="1">Cell membrane</location>
        <topology evidence="1">Multi-pass membrane protein</topology>
    </subcellularLocation>
</comment>
<dbReference type="CDD" id="cd13124">
    <property type="entry name" value="MATE_SpoVB_like"/>
    <property type="match status" value="1"/>
</dbReference>
<proteinExistence type="predicted"/>
<dbReference type="InterPro" id="IPR050833">
    <property type="entry name" value="Poly_Biosynth_Transport"/>
</dbReference>
<feature type="transmembrane region" description="Helical" evidence="6">
    <location>
        <begin position="122"/>
        <end position="143"/>
    </location>
</feature>
<keyword evidence="3 6" id="KW-0812">Transmembrane</keyword>
<evidence type="ECO:0000256" key="2">
    <source>
        <dbReference type="ARBA" id="ARBA00022475"/>
    </source>
</evidence>
<dbReference type="EMBL" id="JBHSTE010000007">
    <property type="protein sequence ID" value="MFC6334768.1"/>
    <property type="molecule type" value="Genomic_DNA"/>
</dbReference>
<keyword evidence="4 6" id="KW-1133">Transmembrane helix</keyword>
<keyword evidence="8" id="KW-1185">Reference proteome</keyword>
<organism evidence="7 8">
    <name type="scientific">Paenibacillus septentrionalis</name>
    <dbReference type="NCBI Taxonomy" id="429342"/>
    <lineage>
        <taxon>Bacteria</taxon>
        <taxon>Bacillati</taxon>
        <taxon>Bacillota</taxon>
        <taxon>Bacilli</taxon>
        <taxon>Bacillales</taxon>
        <taxon>Paenibacillaceae</taxon>
        <taxon>Paenibacillus</taxon>
    </lineage>
</organism>
<sequence length="558" mass="60039">MTTLKKDSLLKGTLILALAALVARMLGMFQKIPLDYILDAEGQYAFLAANNIYLLLLVIATAGFPSAISKMVSERMETGRYEEAKRIYKASLVFGAVSGLLLSSLLYFLAPMYATDVVKKESITLAVQAIAPALILFPIIAMMRGYFQGRQMMSAGGISQIVEQFARVIIGLGLGILFLSLGYSDTVSAAAVTFGSVFGSIAAFAVMVYYARKLKKQDARLAVHSSAEARAALQPNLPYATNSSMKLKFRAIYSEILKMSIPALITSMTINLVYMFDTSFFISITEQVYTDERATEAFAALGTKAQSLAGIPPILAIALGSSIIPIVAAAFARKDQAEVNKQTSMVLKIVCLTGVPVALFLTASAYSVTGMLFASPTGYETVAMLCAGTILQITMMTSNSILYGMGKQKQTMVNTIIGLIGKIVFSTLCGYYFGVAGFIIGSTICFLIVTLLNLRLIKRDVTLHVMGKKWIPYLGAVVVSAAACWGAEYVMLNITEGIAEKLSYLLTVLVSGSILCAIYGILLLKLNIITAQDVEALPGKLRGPMRKVMRVLRAGQSG</sequence>
<feature type="transmembrane region" description="Helical" evidence="6">
    <location>
        <begin position="415"/>
        <end position="433"/>
    </location>
</feature>
<dbReference type="PANTHER" id="PTHR30250">
    <property type="entry name" value="PST FAMILY PREDICTED COLANIC ACID TRANSPORTER"/>
    <property type="match status" value="1"/>
</dbReference>
<evidence type="ECO:0000256" key="3">
    <source>
        <dbReference type="ARBA" id="ARBA00022692"/>
    </source>
</evidence>
<feature type="transmembrane region" description="Helical" evidence="6">
    <location>
        <begin position="90"/>
        <end position="110"/>
    </location>
</feature>
<feature type="transmembrane region" description="Helical" evidence="6">
    <location>
        <begin position="256"/>
        <end position="276"/>
    </location>
</feature>
<evidence type="ECO:0000256" key="5">
    <source>
        <dbReference type="ARBA" id="ARBA00023136"/>
    </source>
</evidence>
<feature type="transmembrane region" description="Helical" evidence="6">
    <location>
        <begin position="470"/>
        <end position="492"/>
    </location>
</feature>
<feature type="transmembrane region" description="Helical" evidence="6">
    <location>
        <begin position="12"/>
        <end position="32"/>
    </location>
</feature>